<evidence type="ECO:0000313" key="3">
    <source>
        <dbReference type="EMBL" id="KAH8980571.1"/>
    </source>
</evidence>
<keyword evidence="4" id="KW-1185">Reference proteome</keyword>
<dbReference type="Proteomes" id="UP001201163">
    <property type="component" value="Unassembled WGS sequence"/>
</dbReference>
<feature type="coiled-coil region" evidence="1">
    <location>
        <begin position="111"/>
        <end position="138"/>
    </location>
</feature>
<proteinExistence type="predicted"/>
<evidence type="ECO:0000256" key="2">
    <source>
        <dbReference type="SAM" id="MobiDB-lite"/>
    </source>
</evidence>
<reference evidence="3" key="1">
    <citation type="submission" date="2022-01" db="EMBL/GenBank/DDBJ databases">
        <title>Comparative genomics reveals a dynamic genome evolution in the ectomycorrhizal milk-cap (Lactarius) mushrooms.</title>
        <authorList>
            <consortium name="DOE Joint Genome Institute"/>
            <person name="Lebreton A."/>
            <person name="Tang N."/>
            <person name="Kuo A."/>
            <person name="LaButti K."/>
            <person name="Drula E."/>
            <person name="Barry K."/>
            <person name="Clum A."/>
            <person name="Lipzen A."/>
            <person name="Mousain D."/>
            <person name="Ng V."/>
            <person name="Wang R."/>
            <person name="Wang X."/>
            <person name="Dai Y."/>
            <person name="Henrissat B."/>
            <person name="Grigoriev I.V."/>
            <person name="Guerin-Laguette A."/>
            <person name="Yu F."/>
            <person name="Martin F.M."/>
        </authorList>
    </citation>
    <scope>NUCLEOTIDE SEQUENCE</scope>
    <source>
        <strain evidence="3">QP</strain>
    </source>
</reference>
<name>A0AAD4L6T5_9AGAM</name>
<comment type="caution">
    <text evidence="3">The sequence shown here is derived from an EMBL/GenBank/DDBJ whole genome shotgun (WGS) entry which is preliminary data.</text>
</comment>
<evidence type="ECO:0000313" key="4">
    <source>
        <dbReference type="Proteomes" id="UP001201163"/>
    </source>
</evidence>
<keyword evidence="1" id="KW-0175">Coiled coil</keyword>
<dbReference type="EMBL" id="JAKELL010000134">
    <property type="protein sequence ID" value="KAH8980571.1"/>
    <property type="molecule type" value="Genomic_DNA"/>
</dbReference>
<sequence length="241" mass="26447">MSGGTNSKSSSDQFDALIELLATDDAVDDSNFHIQNTEHVSSSDPSFDPDPEIKLPEIVVEEPTALADISPPVKPHWVESSEIEMAPGEGSIPDLDAQAVLIPQDSEDSVVHNLEDALSKAYEEIAELRRQVLQLETQAAELFKPNSPEDPDPGDIRGYVSKPASPTLSNAFGTEPLVPPGVDRLDTERAIRFLIRVDELVWRRSRYPNGPSAPVFSQDNVDAVTQRLMLWESTIRAPGPR</sequence>
<organism evidence="3 4">
    <name type="scientific">Lactarius akahatsu</name>
    <dbReference type="NCBI Taxonomy" id="416441"/>
    <lineage>
        <taxon>Eukaryota</taxon>
        <taxon>Fungi</taxon>
        <taxon>Dikarya</taxon>
        <taxon>Basidiomycota</taxon>
        <taxon>Agaricomycotina</taxon>
        <taxon>Agaricomycetes</taxon>
        <taxon>Russulales</taxon>
        <taxon>Russulaceae</taxon>
        <taxon>Lactarius</taxon>
    </lineage>
</organism>
<protein>
    <submittedName>
        <fullName evidence="3">Uncharacterized protein</fullName>
    </submittedName>
</protein>
<accession>A0AAD4L6T5</accession>
<dbReference type="AlphaFoldDB" id="A0AAD4L6T5"/>
<feature type="region of interest" description="Disordered" evidence="2">
    <location>
        <begin position="32"/>
        <end position="52"/>
    </location>
</feature>
<evidence type="ECO:0000256" key="1">
    <source>
        <dbReference type="SAM" id="Coils"/>
    </source>
</evidence>
<gene>
    <name evidence="3" type="ORF">EDB92DRAFT_1900497</name>
</gene>